<dbReference type="PROSITE" id="PS50102">
    <property type="entry name" value="RRM"/>
    <property type="match status" value="1"/>
</dbReference>
<dbReference type="AlphaFoldDB" id="A0A244CS68"/>
<protein>
    <submittedName>
        <fullName evidence="3">RNA-binding protein</fullName>
    </submittedName>
</protein>
<dbReference type="Gene3D" id="3.30.70.330">
    <property type="match status" value="1"/>
</dbReference>
<evidence type="ECO:0000313" key="4">
    <source>
        <dbReference type="Proteomes" id="UP000194841"/>
    </source>
</evidence>
<dbReference type="PROSITE" id="PS51257">
    <property type="entry name" value="PROKAR_LIPOPROTEIN"/>
    <property type="match status" value="1"/>
</dbReference>
<name>A0A244CS68_PSEDV</name>
<dbReference type="OrthoDB" id="9798855at2"/>
<dbReference type="InterPro" id="IPR035979">
    <property type="entry name" value="RBD_domain_sf"/>
</dbReference>
<comment type="caution">
    <text evidence="3">The sequence shown here is derived from an EMBL/GenBank/DDBJ whole genome shotgun (WGS) entry which is preliminary data.</text>
</comment>
<dbReference type="SMART" id="SM00360">
    <property type="entry name" value="RRM"/>
    <property type="match status" value="1"/>
</dbReference>
<dbReference type="PANTHER" id="PTHR48027">
    <property type="entry name" value="HETEROGENEOUS NUCLEAR RIBONUCLEOPROTEIN 87F-RELATED"/>
    <property type="match status" value="1"/>
</dbReference>
<evidence type="ECO:0000313" key="3">
    <source>
        <dbReference type="EMBL" id="OUL58079.1"/>
    </source>
</evidence>
<dbReference type="EMBL" id="MWPV01000002">
    <property type="protein sequence ID" value="OUL58079.1"/>
    <property type="molecule type" value="Genomic_DNA"/>
</dbReference>
<feature type="domain" description="RRM" evidence="2">
    <location>
        <begin position="1"/>
        <end position="79"/>
    </location>
</feature>
<accession>A0A244CS68</accession>
<dbReference type="InterPro" id="IPR000504">
    <property type="entry name" value="RRM_dom"/>
</dbReference>
<dbReference type="InterPro" id="IPR012677">
    <property type="entry name" value="Nucleotide-bd_a/b_plait_sf"/>
</dbReference>
<dbReference type="Proteomes" id="UP000194841">
    <property type="component" value="Unassembled WGS sequence"/>
</dbReference>
<dbReference type="RefSeq" id="WP_086743384.1">
    <property type="nucleotide sequence ID" value="NZ_MWPV01000002.1"/>
</dbReference>
<evidence type="ECO:0000259" key="2">
    <source>
        <dbReference type="PROSITE" id="PS50102"/>
    </source>
</evidence>
<dbReference type="GO" id="GO:0003723">
    <property type="term" value="F:RNA binding"/>
    <property type="evidence" value="ECO:0007669"/>
    <property type="project" value="UniProtKB-KW"/>
</dbReference>
<evidence type="ECO:0000256" key="1">
    <source>
        <dbReference type="ARBA" id="ARBA00022884"/>
    </source>
</evidence>
<dbReference type="SUPFAM" id="SSF54928">
    <property type="entry name" value="RNA-binding domain, RBD"/>
    <property type="match status" value="1"/>
</dbReference>
<organism evidence="3 4">
    <name type="scientific">Pseudoalteromonas ulvae</name>
    <dbReference type="NCBI Taxonomy" id="107327"/>
    <lineage>
        <taxon>Bacteria</taxon>
        <taxon>Pseudomonadati</taxon>
        <taxon>Pseudomonadota</taxon>
        <taxon>Gammaproteobacteria</taxon>
        <taxon>Alteromonadales</taxon>
        <taxon>Pseudoalteromonadaceae</taxon>
        <taxon>Pseudoalteromonas</taxon>
    </lineage>
</organism>
<dbReference type="Pfam" id="PF00076">
    <property type="entry name" value="RRM_1"/>
    <property type="match status" value="1"/>
</dbReference>
<reference evidence="3 4" key="1">
    <citation type="submission" date="2017-02" db="EMBL/GenBank/DDBJ databases">
        <title>Pseudoalteromonas ulvae TC14 Genome.</title>
        <authorList>
            <person name="Molmeret M."/>
        </authorList>
    </citation>
    <scope>NUCLEOTIDE SEQUENCE [LARGE SCALE GENOMIC DNA]</scope>
    <source>
        <strain evidence="3">TC14</strain>
    </source>
</reference>
<proteinExistence type="predicted"/>
<keyword evidence="1" id="KW-0694">RNA-binding</keyword>
<gene>
    <name evidence="3" type="ORF">B1199_06915</name>
</gene>
<keyword evidence="4" id="KW-1185">Reference proteome</keyword>
<dbReference type="InterPro" id="IPR052462">
    <property type="entry name" value="SLIRP/GR-RBP-like"/>
</dbReference>
<sequence>MKILVRNLAKSVTENELTALFSQYGAVQSCSLVLDSQTGQSKGFGFITLPKVGEAKVAIKELNGINLSGSVIRVKKAEDKPTE</sequence>